<feature type="transmembrane region" description="Helical" evidence="1">
    <location>
        <begin position="52"/>
        <end position="71"/>
    </location>
</feature>
<keyword evidence="1" id="KW-0472">Membrane</keyword>
<evidence type="ECO:0000313" key="2">
    <source>
        <dbReference type="EMBL" id="GGM62984.1"/>
    </source>
</evidence>
<name>A0A8J3CA20_9PSEU</name>
<protein>
    <submittedName>
        <fullName evidence="2">Uncharacterized protein</fullName>
    </submittedName>
</protein>
<keyword evidence="1" id="KW-1133">Transmembrane helix</keyword>
<sequence>MTDNVAGISRETAASAISPKVGAAALGAAVATIFWTIAGATFWKDTFTASEISGLCGASATVLAFILGYFIRDRLRNE</sequence>
<dbReference type="RefSeq" id="WP_189059334.1">
    <property type="nucleotide sequence ID" value="NZ_BMMK01000017.1"/>
</dbReference>
<evidence type="ECO:0000256" key="1">
    <source>
        <dbReference type="SAM" id="Phobius"/>
    </source>
</evidence>
<reference evidence="2" key="1">
    <citation type="journal article" date="2014" name="Int. J. Syst. Evol. Microbiol.">
        <title>Complete genome sequence of Corynebacterium casei LMG S-19264T (=DSM 44701T), isolated from a smear-ripened cheese.</title>
        <authorList>
            <consortium name="US DOE Joint Genome Institute (JGI-PGF)"/>
            <person name="Walter F."/>
            <person name="Albersmeier A."/>
            <person name="Kalinowski J."/>
            <person name="Ruckert C."/>
        </authorList>
    </citation>
    <scope>NUCLEOTIDE SEQUENCE</scope>
    <source>
        <strain evidence="2">CGMCC 4.5737</strain>
    </source>
</reference>
<gene>
    <name evidence="2" type="ORF">GCM10012275_37070</name>
</gene>
<accession>A0A8J3CA20</accession>
<dbReference type="EMBL" id="BMMK01000017">
    <property type="protein sequence ID" value="GGM62984.1"/>
    <property type="molecule type" value="Genomic_DNA"/>
</dbReference>
<organism evidence="2 3">
    <name type="scientific">Longimycelium tulufanense</name>
    <dbReference type="NCBI Taxonomy" id="907463"/>
    <lineage>
        <taxon>Bacteria</taxon>
        <taxon>Bacillati</taxon>
        <taxon>Actinomycetota</taxon>
        <taxon>Actinomycetes</taxon>
        <taxon>Pseudonocardiales</taxon>
        <taxon>Pseudonocardiaceae</taxon>
        <taxon>Longimycelium</taxon>
    </lineage>
</organism>
<keyword evidence="3" id="KW-1185">Reference proteome</keyword>
<proteinExistence type="predicted"/>
<dbReference type="AlphaFoldDB" id="A0A8J3CA20"/>
<reference evidence="2" key="2">
    <citation type="submission" date="2020-09" db="EMBL/GenBank/DDBJ databases">
        <authorList>
            <person name="Sun Q."/>
            <person name="Zhou Y."/>
        </authorList>
    </citation>
    <scope>NUCLEOTIDE SEQUENCE</scope>
    <source>
        <strain evidence="2">CGMCC 4.5737</strain>
    </source>
</reference>
<feature type="transmembrane region" description="Helical" evidence="1">
    <location>
        <begin position="21"/>
        <end position="40"/>
    </location>
</feature>
<dbReference type="Proteomes" id="UP000637578">
    <property type="component" value="Unassembled WGS sequence"/>
</dbReference>
<comment type="caution">
    <text evidence="2">The sequence shown here is derived from an EMBL/GenBank/DDBJ whole genome shotgun (WGS) entry which is preliminary data.</text>
</comment>
<evidence type="ECO:0000313" key="3">
    <source>
        <dbReference type="Proteomes" id="UP000637578"/>
    </source>
</evidence>
<keyword evidence="1" id="KW-0812">Transmembrane</keyword>